<name>A0AAU8GE95_9VIRU</name>
<proteinExistence type="predicted"/>
<dbReference type="EMBL" id="PP955094">
    <property type="protein sequence ID" value="XCH39330.1"/>
    <property type="molecule type" value="Genomic_DNA"/>
</dbReference>
<gene>
    <name evidence="1" type="ORF">FpNV_085</name>
</gene>
<organism evidence="1">
    <name type="scientific">Faxonius propinquus nudivirus</name>
    <dbReference type="NCBI Taxonomy" id="3139431"/>
    <lineage>
        <taxon>Viruses</taxon>
        <taxon>Viruses incertae sedis</taxon>
        <taxon>Naldaviricetes</taxon>
        <taxon>Lefavirales</taxon>
        <taxon>Nudiviridae</taxon>
    </lineage>
</organism>
<evidence type="ECO:0000313" key="1">
    <source>
        <dbReference type="EMBL" id="XCH39330.1"/>
    </source>
</evidence>
<sequence>MSKYFQPNEMYLTGIFYGNDLNIIYLQLYNILINSKTIFIYHKTGCSRNKNQHLHYFAYNNCNIYQLKEKICKIKQNKKNSGDCNDTCRLILNDNMALIKFLEKNIQNMTSIIITPSPINNTLDNKIVNEHTNNNLQTTIMICHNQLKLFCTILQIYIKKTVCYIYNYYKSIIRANIFI</sequence>
<protein>
    <submittedName>
        <fullName evidence="1">Uncharacterized protein</fullName>
    </submittedName>
</protein>
<accession>A0AAU8GE95</accession>
<reference evidence="1" key="1">
    <citation type="submission" date="2024-06" db="EMBL/GenBank/DDBJ databases">
        <title>North American crayfish harbour diverse members of the Nudiviridae.</title>
        <authorList>
            <person name="Stratton C."/>
            <person name="Bojko J."/>
        </authorList>
    </citation>
    <scope>NUCLEOTIDE SEQUENCE</scope>
    <source>
        <strain evidence="1">142H</strain>
    </source>
</reference>